<reference evidence="3 4" key="1">
    <citation type="journal article" date="2014" name="Int. J. Syst. Evol. Microbiol.">
        <title>Complete genome sequence of Corynebacterium casei LMG S-19264T (=DSM 44701T), isolated from a smear-ripened cheese.</title>
        <authorList>
            <consortium name="US DOE Joint Genome Institute (JGI-PGF)"/>
            <person name="Walter F."/>
            <person name="Albersmeier A."/>
            <person name="Kalinowski J."/>
            <person name="Ruckert C."/>
        </authorList>
    </citation>
    <scope>NUCLEOTIDE SEQUENCE [LARGE SCALE GENOMIC DNA]</scope>
    <source>
        <strain evidence="3 4">NBRC 110095</strain>
    </source>
</reference>
<dbReference type="InterPro" id="IPR044929">
    <property type="entry name" value="DNA/RNA_non-sp_Endonuclease_sf"/>
</dbReference>
<feature type="signal peptide" evidence="1">
    <location>
        <begin position="1"/>
        <end position="21"/>
    </location>
</feature>
<dbReference type="EMBL" id="BSPD01000061">
    <property type="protein sequence ID" value="GLS26754.1"/>
    <property type="molecule type" value="Genomic_DNA"/>
</dbReference>
<gene>
    <name evidence="3" type="ORF">GCM10007877_24730</name>
</gene>
<sequence length="330" mass="36614">MKLIQYSILLAFSLATSLSFASESTEVAKPNSDQKKALIFSGLTMAIPEDYALNTLYGCDSFKIYTANLPSIDTGIPSHAKAVCNTETGESDVHFNVNSVTGIHYITTSTLETATSYSETAETQHFSDVFFKKDVYTQEDALDEAGFILAQLSERLAQEAQFNSNDWLNAAVTASVSRDSRVGIEFRGNFFGRVRETGGTITSRDIGSGSSCTNLSREFTRSFGSGDCGHIIARNLGGSGLVTSPSRTQIFPQDPSTNRGPYNRWEQRIAAYVDDNCTVRANIRFYYSGNSLRPRSVSYRIYRRSNSQFCRNEFLDEFGQTNFVTMSFQN</sequence>
<organism evidence="3 4">
    <name type="scientific">Marinibactrum halimedae</name>
    <dbReference type="NCBI Taxonomy" id="1444977"/>
    <lineage>
        <taxon>Bacteria</taxon>
        <taxon>Pseudomonadati</taxon>
        <taxon>Pseudomonadota</taxon>
        <taxon>Gammaproteobacteria</taxon>
        <taxon>Cellvibrionales</taxon>
        <taxon>Cellvibrionaceae</taxon>
        <taxon>Marinibactrum</taxon>
    </lineage>
</organism>
<evidence type="ECO:0000256" key="1">
    <source>
        <dbReference type="SAM" id="SignalP"/>
    </source>
</evidence>
<feature type="domain" description="Type VII secretion system protein EssD-like" evidence="2">
    <location>
        <begin position="226"/>
        <end position="298"/>
    </location>
</feature>
<keyword evidence="4" id="KW-1185">Reference proteome</keyword>
<comment type="caution">
    <text evidence="3">The sequence shown here is derived from an EMBL/GenBank/DDBJ whole genome shotgun (WGS) entry which is preliminary data.</text>
</comment>
<proteinExistence type="predicted"/>
<feature type="chain" id="PRO_5041226779" description="Type VII secretion system protein EssD-like domain-containing protein" evidence="1">
    <location>
        <begin position="22"/>
        <end position="330"/>
    </location>
</feature>
<evidence type="ECO:0000259" key="2">
    <source>
        <dbReference type="Pfam" id="PF13930"/>
    </source>
</evidence>
<evidence type="ECO:0000313" key="3">
    <source>
        <dbReference type="EMBL" id="GLS26754.1"/>
    </source>
</evidence>
<dbReference type="AlphaFoldDB" id="A0AA37T6K9"/>
<accession>A0AA37T6K9</accession>
<dbReference type="Gene3D" id="3.40.570.10">
    <property type="entry name" value="Extracellular Endonuclease, subunit A"/>
    <property type="match status" value="1"/>
</dbReference>
<protein>
    <recommendedName>
        <fullName evidence="2">Type VII secretion system protein EssD-like domain-containing protein</fullName>
    </recommendedName>
</protein>
<dbReference type="RefSeq" id="WP_232594910.1">
    <property type="nucleotide sequence ID" value="NZ_BSPD01000061.1"/>
</dbReference>
<keyword evidence="1" id="KW-0732">Signal</keyword>
<evidence type="ECO:0000313" key="4">
    <source>
        <dbReference type="Proteomes" id="UP001156870"/>
    </source>
</evidence>
<dbReference type="InterPro" id="IPR044927">
    <property type="entry name" value="Endonuclea_NS_2"/>
</dbReference>
<dbReference type="Pfam" id="PF13930">
    <property type="entry name" value="Endonuclea_NS_2"/>
    <property type="match status" value="1"/>
</dbReference>
<name>A0AA37T6K9_9GAMM</name>
<dbReference type="Proteomes" id="UP001156870">
    <property type="component" value="Unassembled WGS sequence"/>
</dbReference>